<dbReference type="EMBL" id="JARAKH010000013">
    <property type="protein sequence ID" value="KAK8397492.1"/>
    <property type="molecule type" value="Genomic_DNA"/>
</dbReference>
<organism evidence="2 3">
    <name type="scientific">Scylla paramamosain</name>
    <name type="common">Mud crab</name>
    <dbReference type="NCBI Taxonomy" id="85552"/>
    <lineage>
        <taxon>Eukaryota</taxon>
        <taxon>Metazoa</taxon>
        <taxon>Ecdysozoa</taxon>
        <taxon>Arthropoda</taxon>
        <taxon>Crustacea</taxon>
        <taxon>Multicrustacea</taxon>
        <taxon>Malacostraca</taxon>
        <taxon>Eumalacostraca</taxon>
        <taxon>Eucarida</taxon>
        <taxon>Decapoda</taxon>
        <taxon>Pleocyemata</taxon>
        <taxon>Brachyura</taxon>
        <taxon>Eubrachyura</taxon>
        <taxon>Portunoidea</taxon>
        <taxon>Portunidae</taxon>
        <taxon>Portuninae</taxon>
        <taxon>Scylla</taxon>
    </lineage>
</organism>
<accession>A0AAW0UFN0</accession>
<keyword evidence="3" id="KW-1185">Reference proteome</keyword>
<name>A0AAW0UFN0_SCYPA</name>
<evidence type="ECO:0000256" key="1">
    <source>
        <dbReference type="SAM" id="MobiDB-lite"/>
    </source>
</evidence>
<dbReference type="GO" id="GO:0071897">
    <property type="term" value="P:DNA biosynthetic process"/>
    <property type="evidence" value="ECO:0007669"/>
    <property type="project" value="UniProtKB-ARBA"/>
</dbReference>
<feature type="region of interest" description="Disordered" evidence="1">
    <location>
        <begin position="298"/>
        <end position="349"/>
    </location>
</feature>
<dbReference type="PANTHER" id="PTHR37984">
    <property type="entry name" value="PROTEIN CBG26694"/>
    <property type="match status" value="1"/>
</dbReference>
<dbReference type="AlphaFoldDB" id="A0AAW0UFN0"/>
<evidence type="ECO:0000313" key="3">
    <source>
        <dbReference type="Proteomes" id="UP001487740"/>
    </source>
</evidence>
<dbReference type="PANTHER" id="PTHR37984:SF9">
    <property type="entry name" value="INTEGRASE CATALYTIC DOMAIN-CONTAINING PROTEIN"/>
    <property type="match status" value="1"/>
</dbReference>
<dbReference type="InterPro" id="IPR043128">
    <property type="entry name" value="Rev_trsase/Diguanyl_cyclase"/>
</dbReference>
<sequence length="349" mass="39235">MGFVATGNEFCRRGDAALDGVQQCAKVVDDILLWDEDYETHIRRVYEVLVRCRTHGITINAEKFVLAAPDVTFCGFKLSREGIAADEEKTDASRLYGVGYALLQDHGDEWRKGKSLAIPDALSRAPVDKPSPEDVALGKEAYAHVRVMVAIRAATLDARSPTGDPVLDGIRTAAREDVIYTRLLECVTRGFPSTHDSLDPALRPYWKERHNLYHDDELVLLGPRIVVPSTLRREVLARLHDSHRGVEATKRRLQDPVTKRWDKVGVVMGIGKSRDYLVKTTAGRVLWRNRRFIRVVPAPSTAERDGHDGQPLHPPAQKIPDPATPNARRRRRWEADGPIRRSARIALRS</sequence>
<evidence type="ECO:0000313" key="2">
    <source>
        <dbReference type="EMBL" id="KAK8397492.1"/>
    </source>
</evidence>
<dbReference type="SUPFAM" id="SSF56672">
    <property type="entry name" value="DNA/RNA polymerases"/>
    <property type="match status" value="1"/>
</dbReference>
<evidence type="ECO:0008006" key="4">
    <source>
        <dbReference type="Google" id="ProtNLM"/>
    </source>
</evidence>
<protein>
    <recommendedName>
        <fullName evidence="4">Reverse transcriptase domain-containing protein</fullName>
    </recommendedName>
</protein>
<dbReference type="InterPro" id="IPR043502">
    <property type="entry name" value="DNA/RNA_pol_sf"/>
</dbReference>
<dbReference type="InterPro" id="IPR050951">
    <property type="entry name" value="Retrovirus_Pol_polyprotein"/>
</dbReference>
<gene>
    <name evidence="2" type="ORF">O3P69_004324</name>
</gene>
<dbReference type="Gene3D" id="1.10.340.70">
    <property type="match status" value="1"/>
</dbReference>
<dbReference type="Gene3D" id="3.30.70.270">
    <property type="match status" value="1"/>
</dbReference>
<comment type="caution">
    <text evidence="2">The sequence shown here is derived from an EMBL/GenBank/DDBJ whole genome shotgun (WGS) entry which is preliminary data.</text>
</comment>
<proteinExistence type="predicted"/>
<dbReference type="Proteomes" id="UP001487740">
    <property type="component" value="Unassembled WGS sequence"/>
</dbReference>
<reference evidence="2 3" key="1">
    <citation type="submission" date="2023-03" db="EMBL/GenBank/DDBJ databases">
        <title>High-quality genome of Scylla paramamosain provides insights in environmental adaptation.</title>
        <authorList>
            <person name="Zhang L."/>
        </authorList>
    </citation>
    <scope>NUCLEOTIDE SEQUENCE [LARGE SCALE GENOMIC DNA]</scope>
    <source>
        <strain evidence="2">LZ_2023a</strain>
        <tissue evidence="2">Muscle</tissue>
    </source>
</reference>